<dbReference type="InterPro" id="IPR000210">
    <property type="entry name" value="BTB/POZ_dom"/>
</dbReference>
<proteinExistence type="predicted"/>
<accession>A0AA38P8W5</accession>
<organism evidence="3 4">
    <name type="scientific">Lentinula raphanica</name>
    <dbReference type="NCBI Taxonomy" id="153919"/>
    <lineage>
        <taxon>Eukaryota</taxon>
        <taxon>Fungi</taxon>
        <taxon>Dikarya</taxon>
        <taxon>Basidiomycota</taxon>
        <taxon>Agaricomycotina</taxon>
        <taxon>Agaricomycetes</taxon>
        <taxon>Agaricomycetidae</taxon>
        <taxon>Agaricales</taxon>
        <taxon>Marasmiineae</taxon>
        <taxon>Omphalotaceae</taxon>
        <taxon>Lentinula</taxon>
    </lineage>
</organism>
<feature type="region of interest" description="Disordered" evidence="1">
    <location>
        <begin position="1"/>
        <end position="32"/>
    </location>
</feature>
<evidence type="ECO:0000259" key="2">
    <source>
        <dbReference type="SMART" id="SM00225"/>
    </source>
</evidence>
<dbReference type="PANTHER" id="PTHR22744">
    <property type="entry name" value="HELIX LOOP HELIX PROTEIN 21-RELATED"/>
    <property type="match status" value="1"/>
</dbReference>
<dbReference type="SUPFAM" id="SSF54695">
    <property type="entry name" value="POZ domain"/>
    <property type="match status" value="1"/>
</dbReference>
<keyword evidence="4" id="KW-1185">Reference proteome</keyword>
<dbReference type="Gene3D" id="3.30.710.10">
    <property type="entry name" value="Potassium Channel Kv1.1, Chain A"/>
    <property type="match status" value="2"/>
</dbReference>
<feature type="compositionally biased region" description="Polar residues" evidence="1">
    <location>
        <begin position="1"/>
        <end position="23"/>
    </location>
</feature>
<dbReference type="Pfam" id="PF00651">
    <property type="entry name" value="BTB"/>
    <property type="match status" value="1"/>
</dbReference>
<evidence type="ECO:0000313" key="3">
    <source>
        <dbReference type="EMBL" id="KAJ3838285.1"/>
    </source>
</evidence>
<dbReference type="AlphaFoldDB" id="A0AA38P8W5"/>
<gene>
    <name evidence="3" type="ORF">F5878DRAFT_583650</name>
</gene>
<reference evidence="3" key="1">
    <citation type="submission" date="2022-08" db="EMBL/GenBank/DDBJ databases">
        <authorList>
            <consortium name="DOE Joint Genome Institute"/>
            <person name="Min B."/>
            <person name="Riley R."/>
            <person name="Sierra-Patev S."/>
            <person name="Naranjo-Ortiz M."/>
            <person name="Looney B."/>
            <person name="Konkel Z."/>
            <person name="Slot J.C."/>
            <person name="Sakamoto Y."/>
            <person name="Steenwyk J.L."/>
            <person name="Rokas A."/>
            <person name="Carro J."/>
            <person name="Camarero S."/>
            <person name="Ferreira P."/>
            <person name="Molpeceres G."/>
            <person name="Ruiz-Duenas F.J."/>
            <person name="Serrano A."/>
            <person name="Henrissat B."/>
            <person name="Drula E."/>
            <person name="Hughes K.W."/>
            <person name="Mata J.L."/>
            <person name="Ishikawa N.K."/>
            <person name="Vargas-Isla R."/>
            <person name="Ushijima S."/>
            <person name="Smith C.A."/>
            <person name="Ahrendt S."/>
            <person name="Andreopoulos W."/>
            <person name="He G."/>
            <person name="Labutti K."/>
            <person name="Lipzen A."/>
            <person name="Ng V."/>
            <person name="Sandor L."/>
            <person name="Barry K."/>
            <person name="Martinez A.T."/>
            <person name="Xiao Y."/>
            <person name="Gibbons J.G."/>
            <person name="Terashima K."/>
            <person name="Hibbett D.S."/>
            <person name="Grigoriev I.V."/>
        </authorList>
    </citation>
    <scope>NUCLEOTIDE SEQUENCE</scope>
    <source>
        <strain evidence="3">TFB9207</strain>
    </source>
</reference>
<dbReference type="SMART" id="SM00225">
    <property type="entry name" value="BTB"/>
    <property type="match status" value="1"/>
</dbReference>
<feature type="domain" description="BTB" evidence="2">
    <location>
        <begin position="44"/>
        <end position="148"/>
    </location>
</feature>
<dbReference type="CDD" id="cd18186">
    <property type="entry name" value="BTB_POZ_ZBTB_KLHL-like"/>
    <property type="match status" value="1"/>
</dbReference>
<protein>
    <recommendedName>
        <fullName evidence="2">BTB domain-containing protein</fullName>
    </recommendedName>
</protein>
<evidence type="ECO:0000313" key="4">
    <source>
        <dbReference type="Proteomes" id="UP001163846"/>
    </source>
</evidence>
<dbReference type="EMBL" id="MU806191">
    <property type="protein sequence ID" value="KAJ3838285.1"/>
    <property type="molecule type" value="Genomic_DNA"/>
</dbReference>
<name>A0AA38P8W5_9AGAR</name>
<dbReference type="PANTHER" id="PTHR22744:SF17">
    <property type="entry name" value="BTB DOMAIN-CONTAINING PROTEIN"/>
    <property type="match status" value="1"/>
</dbReference>
<dbReference type="Proteomes" id="UP001163846">
    <property type="component" value="Unassembled WGS sequence"/>
</dbReference>
<evidence type="ECO:0000256" key="1">
    <source>
        <dbReference type="SAM" id="MobiDB-lite"/>
    </source>
</evidence>
<dbReference type="InterPro" id="IPR011333">
    <property type="entry name" value="SKP1/BTB/POZ_sf"/>
</dbReference>
<sequence length="490" mass="55911">MHFTESSKSQNADKTLVEVSSGSTGTGRLATHPAKSKDEDFYYHCRIFQVENCLFRLPIQFLAAHSSYFQNLKVESTDGFTEENPIDLNGVSREDFRQLLKILCSPRNFKICPEALSLTDWEAVLRLATKWEMKEVKMHAVCAVENLSNVDPVDKIVLAQTYDIDPWLTPSFNEILQRPQSLTENDVEKLGVPAAVDECLFRFPIEFLAAQSSYFQDMADKLTDGLTRENPIILNGISRNDFRQLLRVLCFPRNFKSEPEVLSFPQWEAVLRLSKKWGMNGVKTHAISTVEKLPNVDPVDKIVLARTYDIHSWLAPAFNDILQRSRSLTEGDVEKLGVPTAVRLMGLRDRLCPSVSEKGVFTLNHRRIETDVDFTSLVWDTFPDSRSKIVTREMNKRITSIVVTMTRDSPAFSASNELLFEMIRTWSTRVELHTKPLARLRMPNGIMRINSHCLQLTFNDYYPALAFMSTMKAFCADIPSFSRLSFSLLA</sequence>
<comment type="caution">
    <text evidence="3">The sequence shown here is derived from an EMBL/GenBank/DDBJ whole genome shotgun (WGS) entry which is preliminary data.</text>
</comment>